<evidence type="ECO:0000313" key="2">
    <source>
        <dbReference type="Proteomes" id="UP000064967"/>
    </source>
</evidence>
<dbReference type="SMART" id="SM01322">
    <property type="entry name" value="YaeQ"/>
    <property type="match status" value="1"/>
</dbReference>
<dbReference type="Proteomes" id="UP000064967">
    <property type="component" value="Chromosome"/>
</dbReference>
<organism evidence="1 2">
    <name type="scientific">Labilithrix luteola</name>
    <dbReference type="NCBI Taxonomy" id="1391654"/>
    <lineage>
        <taxon>Bacteria</taxon>
        <taxon>Pseudomonadati</taxon>
        <taxon>Myxococcota</taxon>
        <taxon>Polyangia</taxon>
        <taxon>Polyangiales</taxon>
        <taxon>Labilitrichaceae</taxon>
        <taxon>Labilithrix</taxon>
    </lineage>
</organism>
<reference evidence="1 2" key="1">
    <citation type="submission" date="2015-08" db="EMBL/GenBank/DDBJ databases">
        <authorList>
            <person name="Babu N.S."/>
            <person name="Beckwith C.J."/>
            <person name="Beseler K.G."/>
            <person name="Brison A."/>
            <person name="Carone J.V."/>
            <person name="Caskin T.P."/>
            <person name="Diamond M."/>
            <person name="Durham M.E."/>
            <person name="Foxe J.M."/>
            <person name="Go M."/>
            <person name="Henderson B.A."/>
            <person name="Jones I.B."/>
            <person name="McGettigan J.A."/>
            <person name="Micheletti S.J."/>
            <person name="Nasrallah M.E."/>
            <person name="Ortiz D."/>
            <person name="Piller C.R."/>
            <person name="Privatt S.R."/>
            <person name="Schneider S.L."/>
            <person name="Sharp S."/>
            <person name="Smith T.C."/>
            <person name="Stanton J.D."/>
            <person name="Ullery H.E."/>
            <person name="Wilson R.J."/>
            <person name="Serrano M.G."/>
            <person name="Buck G."/>
            <person name="Lee V."/>
            <person name="Wang Y."/>
            <person name="Carvalho R."/>
            <person name="Voegtly L."/>
            <person name="Shi R."/>
            <person name="Duckworth R."/>
            <person name="Johnson A."/>
            <person name="Loviza R."/>
            <person name="Walstead R."/>
            <person name="Shah Z."/>
            <person name="Kiflezghi M."/>
            <person name="Wade K."/>
            <person name="Ball S.L."/>
            <person name="Bradley K.W."/>
            <person name="Asai D.J."/>
            <person name="Bowman C.A."/>
            <person name="Russell D.A."/>
            <person name="Pope W.H."/>
            <person name="Jacobs-Sera D."/>
            <person name="Hendrix R.W."/>
            <person name="Hatfull G.F."/>
        </authorList>
    </citation>
    <scope>NUCLEOTIDE SEQUENCE [LARGE SCALE GENOMIC DNA]</scope>
    <source>
        <strain evidence="1 2">DSM 27648</strain>
    </source>
</reference>
<dbReference type="SUPFAM" id="SSF52980">
    <property type="entry name" value="Restriction endonuclease-like"/>
    <property type="match status" value="1"/>
</dbReference>
<dbReference type="RefSeq" id="WP_146647991.1">
    <property type="nucleotide sequence ID" value="NZ_CP012333.1"/>
</dbReference>
<dbReference type="EMBL" id="CP012333">
    <property type="protein sequence ID" value="AKU96749.1"/>
    <property type="molecule type" value="Genomic_DNA"/>
</dbReference>
<dbReference type="OrthoDB" id="5293309at2"/>
<sequence>MALTATMHHVEVALSDVDRSVYETLDLRVAQHPSETMRFLVTRVLAYCLSYEEGIAFSKGGLSSTDEAPIAVRDPTGLLLAWIDIGVPSAERLHKASKAARRVAVFTTELGNLRRTVLGQKIHRAEDVEVCPLDVAFVDRIVAKMDRNTKLDLTRNDGQLYVVIDGATLETPIVRVPLFES</sequence>
<dbReference type="InterPro" id="IPR009822">
    <property type="entry name" value="YaeQ"/>
</dbReference>
<keyword evidence="2" id="KW-1185">Reference proteome</keyword>
<proteinExistence type="predicted"/>
<dbReference type="KEGG" id="llu:AKJ09_03413"/>
<dbReference type="PANTHER" id="PTHR38784">
    <property type="entry name" value="SUCROSE PHOSPHORYLASE"/>
    <property type="match status" value="1"/>
</dbReference>
<dbReference type="PATRIC" id="fig|1391654.3.peg.3456"/>
<accession>A0A0K1PUG1</accession>
<dbReference type="PANTHER" id="PTHR38784:SF1">
    <property type="entry name" value="SUCROSE PHOSPHORYLASE"/>
    <property type="match status" value="1"/>
</dbReference>
<evidence type="ECO:0008006" key="3">
    <source>
        <dbReference type="Google" id="ProtNLM"/>
    </source>
</evidence>
<dbReference type="AlphaFoldDB" id="A0A0K1PUG1"/>
<dbReference type="STRING" id="1391654.AKJ09_03413"/>
<dbReference type="Pfam" id="PF07152">
    <property type="entry name" value="YaeQ"/>
    <property type="match status" value="1"/>
</dbReference>
<name>A0A0K1PUG1_9BACT</name>
<dbReference type="Gene3D" id="3.10.640.10">
    <property type="entry name" value="Restriction endonuclease-like alpha-beta roll domain"/>
    <property type="match status" value="1"/>
</dbReference>
<gene>
    <name evidence="1" type="ORF">AKJ09_03413</name>
</gene>
<evidence type="ECO:0000313" key="1">
    <source>
        <dbReference type="EMBL" id="AKU96749.1"/>
    </source>
</evidence>
<dbReference type="InterPro" id="IPR011335">
    <property type="entry name" value="Restrct_endonuc-II-like"/>
</dbReference>
<protein>
    <recommendedName>
        <fullName evidence="3">YaeQ protein</fullName>
    </recommendedName>
</protein>
<dbReference type="InterPro" id="IPR038590">
    <property type="entry name" value="YaeQ_sf"/>
</dbReference>